<evidence type="ECO:0000256" key="6">
    <source>
        <dbReference type="SAM" id="Phobius"/>
    </source>
</evidence>
<keyword evidence="4 6" id="KW-1133">Transmembrane helix</keyword>
<name>A0A520S1M5_9GAMM</name>
<evidence type="ECO:0000256" key="1">
    <source>
        <dbReference type="ARBA" id="ARBA00004651"/>
    </source>
</evidence>
<keyword evidence="5 6" id="KW-0472">Membrane</keyword>
<comment type="caution">
    <text evidence="7">The sequence shown here is derived from an EMBL/GenBank/DDBJ whole genome shotgun (WGS) entry which is preliminary data.</text>
</comment>
<dbReference type="InterPro" id="IPR005171">
    <property type="entry name" value="Cyt_c_oxidase_su4_prok"/>
</dbReference>
<dbReference type="GO" id="GO:0005886">
    <property type="term" value="C:plasma membrane"/>
    <property type="evidence" value="ECO:0007669"/>
    <property type="project" value="UniProtKB-SubCell"/>
</dbReference>
<organism evidence="7 8">
    <name type="scientific">OM182 bacterium</name>
    <dbReference type="NCBI Taxonomy" id="2510334"/>
    <lineage>
        <taxon>Bacteria</taxon>
        <taxon>Pseudomonadati</taxon>
        <taxon>Pseudomonadota</taxon>
        <taxon>Gammaproteobacteria</taxon>
        <taxon>OMG group</taxon>
        <taxon>OM182 clade</taxon>
    </lineage>
</organism>
<feature type="transmembrane region" description="Helical" evidence="6">
    <location>
        <begin position="69"/>
        <end position="90"/>
    </location>
</feature>
<gene>
    <name evidence="7" type="ORF">EVA69_03015</name>
</gene>
<dbReference type="AlphaFoldDB" id="A0A520S1M5"/>
<evidence type="ECO:0000313" key="8">
    <source>
        <dbReference type="Proteomes" id="UP000320404"/>
    </source>
</evidence>
<proteinExistence type="predicted"/>
<reference evidence="7 8" key="1">
    <citation type="submission" date="2019-02" db="EMBL/GenBank/DDBJ databases">
        <title>Prokaryotic population dynamics and viral predation in marine succession experiment using metagenomics: the confinement effect.</title>
        <authorList>
            <person name="Haro-Moreno J.M."/>
            <person name="Rodriguez-Valera F."/>
            <person name="Lopez-Perez M."/>
        </authorList>
    </citation>
    <scope>NUCLEOTIDE SEQUENCE [LARGE SCALE GENOMIC DNA]</scope>
    <source>
        <strain evidence="7">MED-G158</strain>
    </source>
</reference>
<sequence length="124" mass="13976">MASAEGQQHPLGIYYKIWGLLFVLSAFSYAVDYFEVQGALRWTLVLLFMVLKAGFIVAIFMHVVWERMALVLTILGPPVVLLLLIGLMAVEGAYTEETRFNYRGHDRDAVALGPSDIHHEEEAH</sequence>
<dbReference type="Proteomes" id="UP000320404">
    <property type="component" value="Unassembled WGS sequence"/>
</dbReference>
<evidence type="ECO:0000256" key="3">
    <source>
        <dbReference type="ARBA" id="ARBA00022692"/>
    </source>
</evidence>
<evidence type="ECO:0000256" key="4">
    <source>
        <dbReference type="ARBA" id="ARBA00022989"/>
    </source>
</evidence>
<evidence type="ECO:0000313" key="7">
    <source>
        <dbReference type="EMBL" id="RZO76375.1"/>
    </source>
</evidence>
<feature type="transmembrane region" description="Helical" evidence="6">
    <location>
        <begin position="43"/>
        <end position="63"/>
    </location>
</feature>
<protein>
    <submittedName>
        <fullName evidence="7">Cytochrome C oxidase subunit IV</fullName>
    </submittedName>
</protein>
<keyword evidence="3 6" id="KW-0812">Transmembrane</keyword>
<dbReference type="EMBL" id="SHAH01000032">
    <property type="protein sequence ID" value="RZO76375.1"/>
    <property type="molecule type" value="Genomic_DNA"/>
</dbReference>
<feature type="transmembrane region" description="Helical" evidence="6">
    <location>
        <begin position="12"/>
        <end position="31"/>
    </location>
</feature>
<accession>A0A520S1M5</accession>
<evidence type="ECO:0000256" key="2">
    <source>
        <dbReference type="ARBA" id="ARBA00022475"/>
    </source>
</evidence>
<dbReference type="Pfam" id="PF03626">
    <property type="entry name" value="COX4_pro"/>
    <property type="match status" value="1"/>
</dbReference>
<comment type="subcellular location">
    <subcellularLocation>
        <location evidence="1">Cell membrane</location>
        <topology evidence="1">Multi-pass membrane protein</topology>
    </subcellularLocation>
</comment>
<evidence type="ECO:0000256" key="5">
    <source>
        <dbReference type="ARBA" id="ARBA00023136"/>
    </source>
</evidence>
<keyword evidence="2" id="KW-1003">Cell membrane</keyword>